<proteinExistence type="predicted"/>
<dbReference type="Gene3D" id="1.20.120.450">
    <property type="entry name" value="dinb family like domain"/>
    <property type="match status" value="1"/>
</dbReference>
<evidence type="ECO:0000259" key="1">
    <source>
        <dbReference type="Pfam" id="PF12867"/>
    </source>
</evidence>
<reference evidence="3" key="1">
    <citation type="journal article" date="2019" name="Int. J. Syst. Evol. Microbiol.">
        <title>The Global Catalogue of Microorganisms (GCM) 10K type strain sequencing project: providing services to taxonomists for standard genome sequencing and annotation.</title>
        <authorList>
            <consortium name="The Broad Institute Genomics Platform"/>
            <consortium name="The Broad Institute Genome Sequencing Center for Infectious Disease"/>
            <person name="Wu L."/>
            <person name="Ma J."/>
        </authorList>
    </citation>
    <scope>NUCLEOTIDE SEQUENCE [LARGE SCALE GENOMIC DNA]</scope>
    <source>
        <strain evidence="3">KCTC 42662</strain>
    </source>
</reference>
<evidence type="ECO:0000313" key="2">
    <source>
        <dbReference type="EMBL" id="MFD2548342.1"/>
    </source>
</evidence>
<dbReference type="Pfam" id="PF12867">
    <property type="entry name" value="DinB_2"/>
    <property type="match status" value="1"/>
</dbReference>
<dbReference type="InterPro" id="IPR024775">
    <property type="entry name" value="DinB-like"/>
</dbReference>
<dbReference type="Proteomes" id="UP001597545">
    <property type="component" value="Unassembled WGS sequence"/>
</dbReference>
<dbReference type="InterPro" id="IPR034660">
    <property type="entry name" value="DinB/YfiT-like"/>
</dbReference>
<gene>
    <name evidence="2" type="ORF">ACFSR5_11880</name>
</gene>
<comment type="caution">
    <text evidence="2">The sequence shown here is derived from an EMBL/GenBank/DDBJ whole genome shotgun (WGS) entry which is preliminary data.</text>
</comment>
<dbReference type="SUPFAM" id="SSF109854">
    <property type="entry name" value="DinB/YfiT-like putative metalloenzymes"/>
    <property type="match status" value="1"/>
</dbReference>
<keyword evidence="3" id="KW-1185">Reference proteome</keyword>
<sequence length="222" mass="24508">MNMIVIAGLTAALLSPTRFKETTAVSSDARPYTAPVTVQPSVAQLAGTDSLLLYFDETTKALEAQVQGLSEAQLQFKPAPDKWSISQCLEHIILSEGMLFGMAKTELAKAPQPEKRNEVKVSDTDLKSMLTNRSQKFQAPKELQPSGKYTDVQKALADFRTARQPILDFIKQADAEDLRNHITEYPTGTVDGYQGLMFIAAHGARHTKQIEEIKASPNFPKK</sequence>
<organism evidence="2 3">
    <name type="scientific">Sphingobacterium suaedae</name>
    <dbReference type="NCBI Taxonomy" id="1686402"/>
    <lineage>
        <taxon>Bacteria</taxon>
        <taxon>Pseudomonadati</taxon>
        <taxon>Bacteroidota</taxon>
        <taxon>Sphingobacteriia</taxon>
        <taxon>Sphingobacteriales</taxon>
        <taxon>Sphingobacteriaceae</taxon>
        <taxon>Sphingobacterium</taxon>
    </lineage>
</organism>
<feature type="domain" description="DinB-like" evidence="1">
    <location>
        <begin position="55"/>
        <end position="210"/>
    </location>
</feature>
<name>A0ABW5KH95_9SPHI</name>
<dbReference type="RefSeq" id="WP_380904005.1">
    <property type="nucleotide sequence ID" value="NZ_JBHUEG010000001.1"/>
</dbReference>
<dbReference type="EMBL" id="JBHULR010000004">
    <property type="protein sequence ID" value="MFD2548342.1"/>
    <property type="molecule type" value="Genomic_DNA"/>
</dbReference>
<protein>
    <submittedName>
        <fullName evidence="2">DinB family protein</fullName>
    </submittedName>
</protein>
<evidence type="ECO:0000313" key="3">
    <source>
        <dbReference type="Proteomes" id="UP001597545"/>
    </source>
</evidence>
<accession>A0ABW5KH95</accession>